<accession>A0A6C0IIL5</accession>
<dbReference type="EMBL" id="MN740185">
    <property type="protein sequence ID" value="QHT92480.1"/>
    <property type="molecule type" value="Genomic_DNA"/>
</dbReference>
<evidence type="ECO:0000313" key="1">
    <source>
        <dbReference type="EMBL" id="QHT92480.1"/>
    </source>
</evidence>
<sequence length="123" mass="14657">MYHVIRLEQNHIFIGNPNKAMIQFQSDPVSEATKWFTMYKPVHIEQIIQKEDLYRVTLEYKAIYGDDKVHCELQDNQDNQDKHNKKRTYHQLQQMQNMKGLGSFETVVAMRNMVSKKEVKINV</sequence>
<protein>
    <submittedName>
        <fullName evidence="1">Uncharacterized protein</fullName>
    </submittedName>
</protein>
<proteinExistence type="predicted"/>
<dbReference type="AlphaFoldDB" id="A0A6C0IIL5"/>
<reference evidence="1" key="1">
    <citation type="journal article" date="2020" name="Nature">
        <title>Giant virus diversity and host interactions through global metagenomics.</title>
        <authorList>
            <person name="Schulz F."/>
            <person name="Roux S."/>
            <person name="Paez-Espino D."/>
            <person name="Jungbluth S."/>
            <person name="Walsh D.A."/>
            <person name="Denef V.J."/>
            <person name="McMahon K.D."/>
            <person name="Konstantinidis K.T."/>
            <person name="Eloe-Fadrosh E.A."/>
            <person name="Kyrpides N.C."/>
            <person name="Woyke T."/>
        </authorList>
    </citation>
    <scope>NUCLEOTIDE SEQUENCE</scope>
    <source>
        <strain evidence="1">GVMAG-M-3300023184-88</strain>
    </source>
</reference>
<organism evidence="1">
    <name type="scientific">viral metagenome</name>
    <dbReference type="NCBI Taxonomy" id="1070528"/>
    <lineage>
        <taxon>unclassified sequences</taxon>
        <taxon>metagenomes</taxon>
        <taxon>organismal metagenomes</taxon>
    </lineage>
</organism>
<name>A0A6C0IIL5_9ZZZZ</name>